<dbReference type="AlphaFoldDB" id="A0AAD7P1P4"/>
<dbReference type="Proteomes" id="UP001215598">
    <property type="component" value="Unassembled WGS sequence"/>
</dbReference>
<sequence>MTVGIRNEVKYDLGQAGHSRLGSWDWIQGHNDMVVARAANRGDGSTIGNGFECDWNRLSGKKNSACTDITILELPQELLCKEIDSRFLSNLGRVSEVKITEHFLRSVLSHGEGVEGGRNQWKCLDTEEVH</sequence>
<evidence type="ECO:0000313" key="2">
    <source>
        <dbReference type="Proteomes" id="UP001215598"/>
    </source>
</evidence>
<dbReference type="EMBL" id="JARKIB010000002">
    <property type="protein sequence ID" value="KAJ7784171.1"/>
    <property type="molecule type" value="Genomic_DNA"/>
</dbReference>
<organism evidence="1 2">
    <name type="scientific">Mycena metata</name>
    <dbReference type="NCBI Taxonomy" id="1033252"/>
    <lineage>
        <taxon>Eukaryota</taxon>
        <taxon>Fungi</taxon>
        <taxon>Dikarya</taxon>
        <taxon>Basidiomycota</taxon>
        <taxon>Agaricomycotina</taxon>
        <taxon>Agaricomycetes</taxon>
        <taxon>Agaricomycetidae</taxon>
        <taxon>Agaricales</taxon>
        <taxon>Marasmiineae</taxon>
        <taxon>Mycenaceae</taxon>
        <taxon>Mycena</taxon>
    </lineage>
</organism>
<evidence type="ECO:0000313" key="1">
    <source>
        <dbReference type="EMBL" id="KAJ7784171.1"/>
    </source>
</evidence>
<proteinExistence type="predicted"/>
<accession>A0AAD7P1P4</accession>
<protein>
    <submittedName>
        <fullName evidence="1">Uncharacterized protein</fullName>
    </submittedName>
</protein>
<keyword evidence="2" id="KW-1185">Reference proteome</keyword>
<reference evidence="1" key="1">
    <citation type="submission" date="2023-03" db="EMBL/GenBank/DDBJ databases">
        <title>Massive genome expansion in bonnet fungi (Mycena s.s.) driven by repeated elements and novel gene families across ecological guilds.</title>
        <authorList>
            <consortium name="Lawrence Berkeley National Laboratory"/>
            <person name="Harder C.B."/>
            <person name="Miyauchi S."/>
            <person name="Viragh M."/>
            <person name="Kuo A."/>
            <person name="Thoen E."/>
            <person name="Andreopoulos B."/>
            <person name="Lu D."/>
            <person name="Skrede I."/>
            <person name="Drula E."/>
            <person name="Henrissat B."/>
            <person name="Morin E."/>
            <person name="Kohler A."/>
            <person name="Barry K."/>
            <person name="LaButti K."/>
            <person name="Morin E."/>
            <person name="Salamov A."/>
            <person name="Lipzen A."/>
            <person name="Mereny Z."/>
            <person name="Hegedus B."/>
            <person name="Baldrian P."/>
            <person name="Stursova M."/>
            <person name="Weitz H."/>
            <person name="Taylor A."/>
            <person name="Grigoriev I.V."/>
            <person name="Nagy L.G."/>
            <person name="Martin F."/>
            <person name="Kauserud H."/>
        </authorList>
    </citation>
    <scope>NUCLEOTIDE SEQUENCE</scope>
    <source>
        <strain evidence="1">CBHHK182m</strain>
    </source>
</reference>
<gene>
    <name evidence="1" type="ORF">B0H16DRAFT_1446430</name>
</gene>
<name>A0AAD7P1P4_9AGAR</name>
<comment type="caution">
    <text evidence="1">The sequence shown here is derived from an EMBL/GenBank/DDBJ whole genome shotgun (WGS) entry which is preliminary data.</text>
</comment>